<keyword evidence="1" id="KW-1133">Transmembrane helix</keyword>
<feature type="transmembrane region" description="Helical" evidence="1">
    <location>
        <begin position="6"/>
        <end position="23"/>
    </location>
</feature>
<keyword evidence="1" id="KW-0812">Transmembrane</keyword>
<feature type="transmembrane region" description="Helical" evidence="1">
    <location>
        <begin position="174"/>
        <end position="193"/>
    </location>
</feature>
<comment type="caution">
    <text evidence="3">The sequence shown here is derived from an EMBL/GenBank/DDBJ whole genome shotgun (WGS) entry which is preliminary data.</text>
</comment>
<protein>
    <recommendedName>
        <fullName evidence="2">DUF6545 domain-containing protein</fullName>
    </recommendedName>
</protein>
<dbReference type="EMBL" id="BSEV01000004">
    <property type="protein sequence ID" value="GLK09239.1"/>
    <property type="molecule type" value="Genomic_DNA"/>
</dbReference>
<dbReference type="Proteomes" id="UP001143474">
    <property type="component" value="Unassembled WGS sequence"/>
</dbReference>
<evidence type="ECO:0000313" key="4">
    <source>
        <dbReference type="Proteomes" id="UP001143474"/>
    </source>
</evidence>
<name>A0A9W6I0Y0_9ACTN</name>
<reference evidence="3" key="2">
    <citation type="submission" date="2023-01" db="EMBL/GenBank/DDBJ databases">
        <authorList>
            <person name="Sun Q."/>
            <person name="Evtushenko L."/>
        </authorList>
    </citation>
    <scope>NUCLEOTIDE SEQUENCE</scope>
    <source>
        <strain evidence="3">VKM Ac-2007</strain>
    </source>
</reference>
<feature type="transmembrane region" description="Helical" evidence="1">
    <location>
        <begin position="213"/>
        <end position="232"/>
    </location>
</feature>
<feature type="domain" description="DUF6545" evidence="2">
    <location>
        <begin position="241"/>
        <end position="369"/>
    </location>
</feature>
<keyword evidence="1" id="KW-0472">Membrane</keyword>
<evidence type="ECO:0000259" key="2">
    <source>
        <dbReference type="Pfam" id="PF20182"/>
    </source>
</evidence>
<sequence>MTEVISYIASGLLVLISAGKLAAARRVPLSPGMRYLLGFFLSMAAALAVSAEPTVRLLPANELPTTALVCRLVSNALQVLAVHFLVRLARATQTPVPRTRLWPLVLCWALMAVCLVDLVLHVDQFSAPGFGWRVGAVGYQVVLVGYAVGCLMTFMRVLTRHARQCPRGSFRTGLRVIVTASAVTVVWGLYSGLPTLWLSVTSLSGADFLPVGRMIGLMAMALWVVGAVVTTWQGMVERPLRWLTARRDLRSVTPLWSVLVAALPGIALPPPARCGAEFALYRKLIEIRDGLLVLRRHVPPELADWVRESARRHAAAEDEPTVAAAEVAAALVARKSGHSWPQPPAARTSSVPSIDAETAWLSAVSAAFTGSPVVDEVRKRAGATYAMPAEAV</sequence>
<accession>A0A9W6I0Y0</accession>
<organism evidence="3 4">
    <name type="scientific">Streptosporangium carneum</name>
    <dbReference type="NCBI Taxonomy" id="47481"/>
    <lineage>
        <taxon>Bacteria</taxon>
        <taxon>Bacillati</taxon>
        <taxon>Actinomycetota</taxon>
        <taxon>Actinomycetes</taxon>
        <taxon>Streptosporangiales</taxon>
        <taxon>Streptosporangiaceae</taxon>
        <taxon>Streptosporangium</taxon>
    </lineage>
</organism>
<feature type="transmembrane region" description="Helical" evidence="1">
    <location>
        <begin position="63"/>
        <end position="89"/>
    </location>
</feature>
<feature type="transmembrane region" description="Helical" evidence="1">
    <location>
        <begin position="134"/>
        <end position="154"/>
    </location>
</feature>
<feature type="transmembrane region" description="Helical" evidence="1">
    <location>
        <begin position="101"/>
        <end position="122"/>
    </location>
</feature>
<feature type="transmembrane region" description="Helical" evidence="1">
    <location>
        <begin position="35"/>
        <end position="51"/>
    </location>
</feature>
<keyword evidence="4" id="KW-1185">Reference proteome</keyword>
<reference evidence="3" key="1">
    <citation type="journal article" date="2014" name="Int. J. Syst. Evol. Microbiol.">
        <title>Complete genome sequence of Corynebacterium casei LMG S-19264T (=DSM 44701T), isolated from a smear-ripened cheese.</title>
        <authorList>
            <consortium name="US DOE Joint Genome Institute (JGI-PGF)"/>
            <person name="Walter F."/>
            <person name="Albersmeier A."/>
            <person name="Kalinowski J."/>
            <person name="Ruckert C."/>
        </authorList>
    </citation>
    <scope>NUCLEOTIDE SEQUENCE</scope>
    <source>
        <strain evidence="3">VKM Ac-2007</strain>
    </source>
</reference>
<evidence type="ECO:0000313" key="3">
    <source>
        <dbReference type="EMBL" id="GLK09239.1"/>
    </source>
</evidence>
<dbReference type="NCBIfam" id="NF042915">
    <property type="entry name" value="MAB_1171c_fam"/>
    <property type="match status" value="1"/>
</dbReference>
<dbReference type="InterPro" id="IPR050039">
    <property type="entry name" value="MAB_1171c-like"/>
</dbReference>
<evidence type="ECO:0000256" key="1">
    <source>
        <dbReference type="SAM" id="Phobius"/>
    </source>
</evidence>
<proteinExistence type="predicted"/>
<dbReference type="AlphaFoldDB" id="A0A9W6I0Y0"/>
<dbReference type="Pfam" id="PF20182">
    <property type="entry name" value="DUF6545"/>
    <property type="match status" value="1"/>
</dbReference>
<gene>
    <name evidence="3" type="ORF">GCM10017600_26450</name>
</gene>
<dbReference type="InterPro" id="IPR046675">
    <property type="entry name" value="DUF6545"/>
</dbReference>